<dbReference type="Proteomes" id="UP000095662">
    <property type="component" value="Unassembled WGS sequence"/>
</dbReference>
<keyword evidence="1" id="KW-0472">Membrane</keyword>
<name>A0A174ZLB0_9FIRM</name>
<gene>
    <name evidence="2" type="ORF">ERS852540_01659</name>
</gene>
<dbReference type="AlphaFoldDB" id="A0A174ZLB0"/>
<dbReference type="EMBL" id="CZBY01000013">
    <property type="protein sequence ID" value="CUQ88165.1"/>
    <property type="molecule type" value="Genomic_DNA"/>
</dbReference>
<keyword evidence="1" id="KW-1133">Transmembrane helix</keyword>
<accession>A0A174ZLB0</accession>
<feature type="transmembrane region" description="Helical" evidence="1">
    <location>
        <begin position="20"/>
        <end position="42"/>
    </location>
</feature>
<evidence type="ECO:0000256" key="1">
    <source>
        <dbReference type="SAM" id="Phobius"/>
    </source>
</evidence>
<reference evidence="2 3" key="1">
    <citation type="submission" date="2015-09" db="EMBL/GenBank/DDBJ databases">
        <authorList>
            <consortium name="Pathogen Informatics"/>
        </authorList>
    </citation>
    <scope>NUCLEOTIDE SEQUENCE [LARGE SCALE GENOMIC DNA]</scope>
    <source>
        <strain evidence="2 3">2789STDY5834928</strain>
    </source>
</reference>
<evidence type="ECO:0000313" key="3">
    <source>
        <dbReference type="Proteomes" id="UP000095662"/>
    </source>
</evidence>
<proteinExistence type="predicted"/>
<evidence type="ECO:0000313" key="2">
    <source>
        <dbReference type="EMBL" id="CUQ88165.1"/>
    </source>
</evidence>
<dbReference type="STRING" id="39492.ERS852540_01659"/>
<keyword evidence="1" id="KW-0812">Transmembrane</keyword>
<organism evidence="2 3">
    <name type="scientific">[Eubacterium] siraeum</name>
    <dbReference type="NCBI Taxonomy" id="39492"/>
    <lineage>
        <taxon>Bacteria</taxon>
        <taxon>Bacillati</taxon>
        <taxon>Bacillota</taxon>
        <taxon>Clostridia</taxon>
        <taxon>Eubacteriales</taxon>
        <taxon>Oscillospiraceae</taxon>
        <taxon>Oscillospiraceae incertae sedis</taxon>
    </lineage>
</organism>
<sequence length="160" mass="17812">MKNSARSENSRKSLNSIGLSSLLVIFVVLASVTLSVMCLITVRQDLDRAKRLAVTHEEYYSADTKATEKLDSLYLLLANDSVTDISAAARELGIEVTGGTRENRILTFSWSETVNSGSRLVCKAEYENENLVITSWKIISNNYYEEENSLPVWNGESLPV</sequence>
<protein>
    <submittedName>
        <fullName evidence="2">Uncharacterized protein</fullName>
    </submittedName>
</protein>